<proteinExistence type="predicted"/>
<accession>A0A194YRY4</accession>
<dbReference type="InParanoid" id="A0A194YRY4"/>
<reference evidence="2" key="2">
    <citation type="journal article" date="2018" name="Plant J.">
        <title>The Sorghum bicolor reference genome: improved assembly, gene annotations, a transcriptome atlas, and signatures of genome organization.</title>
        <authorList>
            <person name="McCormick R.F."/>
            <person name="Truong S.K."/>
            <person name="Sreedasyam A."/>
            <person name="Jenkins J."/>
            <person name="Shu S."/>
            <person name="Sims D."/>
            <person name="Kennedy M."/>
            <person name="Amirebrahimi M."/>
            <person name="Weers B.D."/>
            <person name="McKinley B."/>
            <person name="Mattison A."/>
            <person name="Morishige D.T."/>
            <person name="Grimwood J."/>
            <person name="Schmutz J."/>
            <person name="Mullet J.E."/>
        </authorList>
    </citation>
    <scope>NUCLEOTIDE SEQUENCE [LARGE SCALE GENOMIC DNA]</scope>
    <source>
        <strain evidence="2">cv. BTx623</strain>
    </source>
</reference>
<name>A0A194YRY4_SORBI</name>
<sequence length="133" mass="14823">MRSDRRLCIDEITCRWPCPSRRGGSENARMPSRLVGCWVVARQRARAMSCAAVGAEHAESLVLATTILLPRHRSALVRFRAGEPAKPAWRWAPRRGAHLRNATKGVSESQSVVHMKALFLLRTPTVTQRSGLV</sequence>
<reference evidence="1 2" key="1">
    <citation type="journal article" date="2009" name="Nature">
        <title>The Sorghum bicolor genome and the diversification of grasses.</title>
        <authorList>
            <person name="Paterson A.H."/>
            <person name="Bowers J.E."/>
            <person name="Bruggmann R."/>
            <person name="Dubchak I."/>
            <person name="Grimwood J."/>
            <person name="Gundlach H."/>
            <person name="Haberer G."/>
            <person name="Hellsten U."/>
            <person name="Mitros T."/>
            <person name="Poliakov A."/>
            <person name="Schmutz J."/>
            <person name="Spannagl M."/>
            <person name="Tang H."/>
            <person name="Wang X."/>
            <person name="Wicker T."/>
            <person name="Bharti A.K."/>
            <person name="Chapman J."/>
            <person name="Feltus F.A."/>
            <person name="Gowik U."/>
            <person name="Grigoriev I.V."/>
            <person name="Lyons E."/>
            <person name="Maher C.A."/>
            <person name="Martis M."/>
            <person name="Narechania A."/>
            <person name="Otillar R.P."/>
            <person name="Penning B.W."/>
            <person name="Salamov A.A."/>
            <person name="Wang Y."/>
            <person name="Zhang L."/>
            <person name="Carpita N.C."/>
            <person name="Freeling M."/>
            <person name="Gingle A.R."/>
            <person name="Hash C.T."/>
            <person name="Keller B."/>
            <person name="Klein P."/>
            <person name="Kresovich S."/>
            <person name="McCann M.C."/>
            <person name="Ming R."/>
            <person name="Peterson D.G."/>
            <person name="Mehboob-ur-Rahman"/>
            <person name="Ware D."/>
            <person name="Westhoff P."/>
            <person name="Mayer K.F."/>
            <person name="Messing J."/>
            <person name="Rokhsar D.S."/>
        </authorList>
    </citation>
    <scope>NUCLEOTIDE SEQUENCE [LARGE SCALE GENOMIC DNA]</scope>
    <source>
        <strain evidence="2">cv. BTx623</strain>
    </source>
</reference>
<evidence type="ECO:0000313" key="2">
    <source>
        <dbReference type="Proteomes" id="UP000000768"/>
    </source>
</evidence>
<dbReference type="Gramene" id="KXG30936">
    <property type="protein sequence ID" value="KXG30936"/>
    <property type="gene ID" value="SORBI_3004G270700"/>
</dbReference>
<evidence type="ECO:0000313" key="1">
    <source>
        <dbReference type="EMBL" id="KXG30936.1"/>
    </source>
</evidence>
<dbReference type="EMBL" id="CM000763">
    <property type="protein sequence ID" value="KXG30936.1"/>
    <property type="molecule type" value="Genomic_DNA"/>
</dbReference>
<organism evidence="1 2">
    <name type="scientific">Sorghum bicolor</name>
    <name type="common">Sorghum</name>
    <name type="synonym">Sorghum vulgare</name>
    <dbReference type="NCBI Taxonomy" id="4558"/>
    <lineage>
        <taxon>Eukaryota</taxon>
        <taxon>Viridiplantae</taxon>
        <taxon>Streptophyta</taxon>
        <taxon>Embryophyta</taxon>
        <taxon>Tracheophyta</taxon>
        <taxon>Spermatophyta</taxon>
        <taxon>Magnoliopsida</taxon>
        <taxon>Liliopsida</taxon>
        <taxon>Poales</taxon>
        <taxon>Poaceae</taxon>
        <taxon>PACMAD clade</taxon>
        <taxon>Panicoideae</taxon>
        <taxon>Andropogonodae</taxon>
        <taxon>Andropogoneae</taxon>
        <taxon>Sorghinae</taxon>
        <taxon>Sorghum</taxon>
    </lineage>
</organism>
<keyword evidence="2" id="KW-1185">Reference proteome</keyword>
<gene>
    <name evidence="1" type="ORF">SORBI_3004G270700</name>
</gene>
<protein>
    <submittedName>
        <fullName evidence="1">Uncharacterized protein</fullName>
    </submittedName>
</protein>
<dbReference type="AlphaFoldDB" id="A0A194YRY4"/>
<dbReference type="Proteomes" id="UP000000768">
    <property type="component" value="Chromosome 4"/>
</dbReference>